<proteinExistence type="predicted"/>
<dbReference type="InterPro" id="IPR005358">
    <property type="entry name" value="Puta_zinc/iron-chelating_dom"/>
</dbReference>
<reference evidence="1" key="2">
    <citation type="submission" date="2024-06" db="EMBL/GenBank/DDBJ databases">
        <authorList>
            <person name="Plum-Jensen L.E."/>
            <person name="Schramm A."/>
            <person name="Marshall I.P.G."/>
        </authorList>
    </citation>
    <scope>NUCLEOTIDE SEQUENCE</scope>
    <source>
        <strain evidence="1">Rat1</strain>
    </source>
</reference>
<accession>A0AAU8LRM2</accession>
<sequence length="176" mass="20342">MSQELNRDRDVCHGCSEKCCLFPTETNTNAVLSLNEIAKIEHVIGHSDFYEEKKSRYGDDVYYRLKSIAGSCCFYNQQDQKCTIYEVRPLDCRLYPFDFTTFDVGQGDIWILNNCLLSQDVDEAAVEKMLDYFECNYAEEIAENLHSEDSSFVELLKKSDGFRKLRNVKLPPSSPK</sequence>
<gene>
    <name evidence="1" type="ORF">Q3M24_15355</name>
</gene>
<name>A0AAU8LRM2_9BACT</name>
<dbReference type="EMBL" id="CP159373">
    <property type="protein sequence ID" value="XCN71677.1"/>
    <property type="molecule type" value="Genomic_DNA"/>
</dbReference>
<dbReference type="KEGG" id="eaj:Q3M24_15355"/>
<dbReference type="Pfam" id="PF03692">
    <property type="entry name" value="CxxCxxCC"/>
    <property type="match status" value="1"/>
</dbReference>
<evidence type="ECO:0000313" key="1">
    <source>
        <dbReference type="EMBL" id="XCN71677.1"/>
    </source>
</evidence>
<dbReference type="PANTHER" id="PTHR35866">
    <property type="entry name" value="PUTATIVE-RELATED"/>
    <property type="match status" value="1"/>
</dbReference>
<reference evidence="1" key="1">
    <citation type="journal article" date="2024" name="Syst. Appl. Microbiol.">
        <title>First single-strain enrichments of Electrothrix cable bacteria, description of E. aestuarii sp. nov. and E. rattekaaiensis sp. nov., and proposal of a cable bacteria taxonomy following the rules of the SeqCode.</title>
        <authorList>
            <person name="Plum-Jensen L.E."/>
            <person name="Schramm A."/>
            <person name="Marshall I.P.G."/>
        </authorList>
    </citation>
    <scope>NUCLEOTIDE SEQUENCE</scope>
    <source>
        <strain evidence="1">Rat1</strain>
    </source>
</reference>
<dbReference type="PANTHER" id="PTHR35866:SF1">
    <property type="entry name" value="YKGJ FAMILY CYSTEINE CLUSTER PROTEIN"/>
    <property type="match status" value="1"/>
</dbReference>
<organism evidence="1">
    <name type="scientific">Candidatus Electrothrix aestuarii</name>
    <dbReference type="NCBI Taxonomy" id="3062594"/>
    <lineage>
        <taxon>Bacteria</taxon>
        <taxon>Pseudomonadati</taxon>
        <taxon>Thermodesulfobacteriota</taxon>
        <taxon>Desulfobulbia</taxon>
        <taxon>Desulfobulbales</taxon>
        <taxon>Desulfobulbaceae</taxon>
        <taxon>Candidatus Electrothrix</taxon>
    </lineage>
</organism>
<dbReference type="AlphaFoldDB" id="A0AAU8LRM2"/>
<protein>
    <submittedName>
        <fullName evidence="1">YkgJ family cysteine cluster protein</fullName>
    </submittedName>
</protein>